<dbReference type="PROSITE" id="PS50234">
    <property type="entry name" value="VWFA"/>
    <property type="match status" value="1"/>
</dbReference>
<dbReference type="Gene3D" id="2.60.40.1460">
    <property type="entry name" value="Integrin domains. Chain A, domain 2"/>
    <property type="match status" value="1"/>
</dbReference>
<keyword evidence="8 16" id="KW-0130">Cell adhesion</keyword>
<evidence type="ECO:0000256" key="5">
    <source>
        <dbReference type="ARBA" id="ARBA00022729"/>
    </source>
</evidence>
<evidence type="ECO:0000256" key="6">
    <source>
        <dbReference type="ARBA" id="ARBA00022737"/>
    </source>
</evidence>
<keyword evidence="10 16" id="KW-0401">Integrin</keyword>
<evidence type="ECO:0000256" key="16">
    <source>
        <dbReference type="RuleBase" id="RU003762"/>
    </source>
</evidence>
<dbReference type="OMA" id="ANICFTM"/>
<dbReference type="Pfam" id="PF20805">
    <property type="entry name" value="Integrin_A_Ig_2"/>
    <property type="match status" value="1"/>
</dbReference>
<dbReference type="Gene3D" id="2.60.40.1510">
    <property type="entry name" value="ntegrin, alpha v. Chain A, domain 3"/>
    <property type="match status" value="1"/>
</dbReference>
<keyword evidence="3" id="KW-0812">Transmembrane</keyword>
<evidence type="ECO:0000256" key="10">
    <source>
        <dbReference type="ARBA" id="ARBA00023037"/>
    </source>
</evidence>
<dbReference type="InterPro" id="IPR036465">
    <property type="entry name" value="vWFA_dom_sf"/>
</dbReference>
<evidence type="ECO:0000256" key="7">
    <source>
        <dbReference type="ARBA" id="ARBA00022837"/>
    </source>
</evidence>
<keyword evidence="9" id="KW-1133">Transmembrane helix</keyword>
<evidence type="ECO:0000256" key="12">
    <source>
        <dbReference type="ARBA" id="ARBA00023157"/>
    </source>
</evidence>
<evidence type="ECO:0000313" key="19">
    <source>
        <dbReference type="Proteomes" id="UP000694545"/>
    </source>
</evidence>
<dbReference type="PANTHER" id="PTHR23220:SF118">
    <property type="entry name" value="INTEGRIN ALPHA-X"/>
    <property type="match status" value="1"/>
</dbReference>
<dbReference type="InterPro" id="IPR013519">
    <property type="entry name" value="Int_alpha_beta-p"/>
</dbReference>
<evidence type="ECO:0000256" key="3">
    <source>
        <dbReference type="ARBA" id="ARBA00022692"/>
    </source>
</evidence>
<evidence type="ECO:0000256" key="8">
    <source>
        <dbReference type="ARBA" id="ARBA00022889"/>
    </source>
</evidence>
<dbReference type="GO" id="GO:0005178">
    <property type="term" value="F:integrin binding"/>
    <property type="evidence" value="ECO:0007669"/>
    <property type="project" value="TreeGrafter"/>
</dbReference>
<dbReference type="GO" id="GO:0007229">
    <property type="term" value="P:integrin-mediated signaling pathway"/>
    <property type="evidence" value="ECO:0007669"/>
    <property type="project" value="UniProtKB-KW"/>
</dbReference>
<keyword evidence="6" id="KW-0677">Repeat</keyword>
<dbReference type="InterPro" id="IPR000413">
    <property type="entry name" value="Integrin_alpha"/>
</dbReference>
<dbReference type="SMART" id="SM00327">
    <property type="entry name" value="VWA"/>
    <property type="match status" value="1"/>
</dbReference>
<dbReference type="InterPro" id="IPR013649">
    <property type="entry name" value="Integrin_alpha_Ig-like_1"/>
</dbReference>
<comment type="subcellular location">
    <subcellularLocation>
        <location evidence="1 16">Membrane</location>
        <topology evidence="1 16">Single-pass type I membrane protein</topology>
    </subcellularLocation>
</comment>
<dbReference type="PANTHER" id="PTHR23220">
    <property type="entry name" value="INTEGRIN ALPHA"/>
    <property type="match status" value="1"/>
</dbReference>
<reference evidence="18" key="1">
    <citation type="submission" date="2025-08" db="UniProtKB">
        <authorList>
            <consortium name="Ensembl"/>
        </authorList>
    </citation>
    <scope>IDENTIFICATION</scope>
</reference>
<evidence type="ECO:0000256" key="9">
    <source>
        <dbReference type="ARBA" id="ARBA00022989"/>
    </source>
</evidence>
<dbReference type="GO" id="GO:0098609">
    <property type="term" value="P:cell-cell adhesion"/>
    <property type="evidence" value="ECO:0007669"/>
    <property type="project" value="TreeGrafter"/>
</dbReference>
<feature type="domain" description="VWFA" evidence="17">
    <location>
        <begin position="61"/>
        <end position="238"/>
    </location>
</feature>
<sequence length="774" mass="85332">MSLGLSLATQNSQVLVCGPTVHRACGKNMYVNGYCFLLNQHFQQVQRFPETLSECSAYPTDIAFLIDGSGSINTQDFNKMKLFVSESIRRLSGRNTRFALMQFSDKFMEHFNFNSNDPAHRVMDIHQIHGWTHTATAIKKVVNELFTSYKGSRDGATKILIVITDGKKTDDLPYRHVIPLAQKAEIIRYAIGVGGAFSTTSAKQELRDIASEPKDEHIFKVDNFDALRGIQNQLQDRIFSIEGTQFQRSSSFQLEMSQEGFSALLTPVSHSTVGAYDWSGGVFLYQNNKRNSLFINVSSTAEDVNNIYLGYSSQTVQLNGRRGLVLGAPRYNYVGKVVLFERYAQSGEWLPVFNCLMQQVGSYFGATICSVDLDQDTNTDLILVGAPMYYDGVTGGRVYICHFKPWGRGCCPALKGLGGHIFGRFGASMAETGDITGDRWTDVAIGAPMENENAGALYIFAGKQTSINPNYIQRIEGLKFSGGFLYFGQAVSGGTDLTGDGLKDIVVGRQGQVVLLRSRPILQMRVSIDFHPPVIPTAVFDCHGQEFLGREASKATVCFKVALATQQTLGKILSDLQYTLALDSGRRKIRASFHSKSPVLSTSLVIGLEQTCRDYSIILPICIEDTLTPISLWLNYSLTGRPISNFKGLQPILSGESPEIYTAQLPFEKNCGSDGKCQDALQTSFTFSGLGLLVVGQTPEVNVTASLWNHGEDSYSTTLTFFYPAGLSYRKVTLLPVGGSQSRKTLWGKTLCDAHSNPPAKKTEEAALIEHWVK</sequence>
<dbReference type="PRINTS" id="PR00453">
    <property type="entry name" value="VWFADOMAIN"/>
</dbReference>
<evidence type="ECO:0000256" key="13">
    <source>
        <dbReference type="ARBA" id="ARBA00023170"/>
    </source>
</evidence>
<keyword evidence="12" id="KW-1015">Disulfide bond</keyword>
<keyword evidence="4" id="KW-0479">Metal-binding</keyword>
<reference evidence="18" key="2">
    <citation type="submission" date="2025-09" db="UniProtKB">
        <authorList>
            <consortium name="Ensembl"/>
        </authorList>
    </citation>
    <scope>IDENTIFICATION</scope>
</reference>
<evidence type="ECO:0000256" key="11">
    <source>
        <dbReference type="ARBA" id="ARBA00023136"/>
    </source>
</evidence>
<evidence type="ECO:0000259" key="17">
    <source>
        <dbReference type="PROSITE" id="PS50234"/>
    </source>
</evidence>
<name>A0A8D2ISH7_VARKO</name>
<dbReference type="Ensembl" id="ENSVKKT00000001482.1">
    <property type="protein sequence ID" value="ENSVKKP00000001429.1"/>
    <property type="gene ID" value="ENSVKKG00000001044.1"/>
</dbReference>
<evidence type="ECO:0000256" key="2">
    <source>
        <dbReference type="ARBA" id="ARBA00008054"/>
    </source>
</evidence>
<dbReference type="PRINTS" id="PR01185">
    <property type="entry name" value="INTEGRINA"/>
</dbReference>
<dbReference type="Pfam" id="PF08441">
    <property type="entry name" value="Integrin_A_Ig_1"/>
    <property type="match status" value="1"/>
</dbReference>
<evidence type="ECO:0000256" key="1">
    <source>
        <dbReference type="ARBA" id="ARBA00004479"/>
    </source>
</evidence>
<keyword evidence="7" id="KW-0106">Calcium</keyword>
<dbReference type="PROSITE" id="PS51470">
    <property type="entry name" value="FG_GAP"/>
    <property type="match status" value="3"/>
</dbReference>
<dbReference type="SUPFAM" id="SSF53300">
    <property type="entry name" value="vWA-like"/>
    <property type="match status" value="1"/>
</dbReference>
<keyword evidence="19" id="KW-1185">Reference proteome</keyword>
<dbReference type="GO" id="GO:0046872">
    <property type="term" value="F:metal ion binding"/>
    <property type="evidence" value="ECO:0007669"/>
    <property type="project" value="UniProtKB-KW"/>
</dbReference>
<evidence type="ECO:0000256" key="15">
    <source>
        <dbReference type="PROSITE-ProRule" id="PRU00803"/>
    </source>
</evidence>
<dbReference type="InterPro" id="IPR032695">
    <property type="entry name" value="Integrin_dom_sf"/>
</dbReference>
<keyword evidence="11" id="KW-0472">Membrane</keyword>
<dbReference type="GO" id="GO:0033627">
    <property type="term" value="P:cell adhesion mediated by integrin"/>
    <property type="evidence" value="ECO:0007669"/>
    <property type="project" value="TreeGrafter"/>
</dbReference>
<keyword evidence="13 16" id="KW-0675">Receptor</keyword>
<evidence type="ECO:0000256" key="14">
    <source>
        <dbReference type="ARBA" id="ARBA00023180"/>
    </source>
</evidence>
<dbReference type="SMART" id="SM00191">
    <property type="entry name" value="Int_alpha"/>
    <property type="match status" value="4"/>
</dbReference>
<protein>
    <recommendedName>
        <fullName evidence="17">VWFA domain-containing protein</fullName>
    </recommendedName>
</protein>
<evidence type="ECO:0000256" key="4">
    <source>
        <dbReference type="ARBA" id="ARBA00022723"/>
    </source>
</evidence>
<dbReference type="InterPro" id="IPR013517">
    <property type="entry name" value="FG-GAP"/>
</dbReference>
<keyword evidence="14" id="KW-0325">Glycoprotein</keyword>
<dbReference type="Pfam" id="PF00092">
    <property type="entry name" value="VWA"/>
    <property type="match status" value="1"/>
</dbReference>
<proteinExistence type="inferred from homology"/>
<accession>A0A8D2ISH7</accession>
<comment type="similarity">
    <text evidence="2 16">Belongs to the integrin alpha chain family.</text>
</comment>
<dbReference type="InterPro" id="IPR048285">
    <property type="entry name" value="Integrin_alpha_Ig-like_2"/>
</dbReference>
<dbReference type="AlphaFoldDB" id="A0A8D2ISH7"/>
<dbReference type="GO" id="GO:0009897">
    <property type="term" value="C:external side of plasma membrane"/>
    <property type="evidence" value="ECO:0007669"/>
    <property type="project" value="TreeGrafter"/>
</dbReference>
<feature type="repeat" description="FG-GAP" evidence="15">
    <location>
        <begin position="350"/>
        <end position="410"/>
    </location>
</feature>
<keyword evidence="5" id="KW-0732">Signal</keyword>
<dbReference type="SUPFAM" id="SSF69179">
    <property type="entry name" value="Integrin domains"/>
    <property type="match status" value="2"/>
</dbReference>
<feature type="repeat" description="FG-GAP" evidence="15">
    <location>
        <begin position="473"/>
        <end position="533"/>
    </location>
</feature>
<evidence type="ECO:0000313" key="18">
    <source>
        <dbReference type="Ensembl" id="ENSVKKP00000001429.1"/>
    </source>
</evidence>
<dbReference type="Pfam" id="PF01839">
    <property type="entry name" value="FG-GAP"/>
    <property type="match status" value="2"/>
</dbReference>
<feature type="repeat" description="FG-GAP" evidence="15">
    <location>
        <begin position="411"/>
        <end position="469"/>
    </location>
</feature>
<dbReference type="GO" id="GO:0008305">
    <property type="term" value="C:integrin complex"/>
    <property type="evidence" value="ECO:0007669"/>
    <property type="project" value="InterPro"/>
</dbReference>
<dbReference type="SUPFAM" id="SSF69318">
    <property type="entry name" value="Integrin alpha N-terminal domain"/>
    <property type="match status" value="1"/>
</dbReference>
<organism evidence="18 19">
    <name type="scientific">Varanus komodoensis</name>
    <name type="common">Komodo dragon</name>
    <dbReference type="NCBI Taxonomy" id="61221"/>
    <lineage>
        <taxon>Eukaryota</taxon>
        <taxon>Metazoa</taxon>
        <taxon>Chordata</taxon>
        <taxon>Craniata</taxon>
        <taxon>Vertebrata</taxon>
        <taxon>Euteleostomi</taxon>
        <taxon>Lepidosauria</taxon>
        <taxon>Squamata</taxon>
        <taxon>Bifurcata</taxon>
        <taxon>Unidentata</taxon>
        <taxon>Episquamata</taxon>
        <taxon>Toxicofera</taxon>
        <taxon>Anguimorpha</taxon>
        <taxon>Paleoanguimorpha</taxon>
        <taxon>Varanoidea</taxon>
        <taxon>Varanidae</taxon>
        <taxon>Varanus</taxon>
    </lineage>
</organism>
<dbReference type="Gene3D" id="3.40.50.410">
    <property type="entry name" value="von Willebrand factor, type A domain"/>
    <property type="match status" value="1"/>
</dbReference>
<dbReference type="InterPro" id="IPR028994">
    <property type="entry name" value="Integrin_alpha_N"/>
</dbReference>
<dbReference type="InterPro" id="IPR002035">
    <property type="entry name" value="VWF_A"/>
</dbReference>
<dbReference type="Gene3D" id="2.130.10.130">
    <property type="entry name" value="Integrin alpha, N-terminal"/>
    <property type="match status" value="1"/>
</dbReference>
<dbReference type="GO" id="GO:0007160">
    <property type="term" value="P:cell-matrix adhesion"/>
    <property type="evidence" value="ECO:0007669"/>
    <property type="project" value="TreeGrafter"/>
</dbReference>
<dbReference type="Proteomes" id="UP000694545">
    <property type="component" value="Unplaced"/>
</dbReference>